<dbReference type="EMBL" id="BART01004888">
    <property type="protein sequence ID" value="GAG58263.1"/>
    <property type="molecule type" value="Genomic_DNA"/>
</dbReference>
<reference evidence="2" key="1">
    <citation type="journal article" date="2014" name="Front. Microbiol.">
        <title>High frequency of phylogenetically diverse reductive dehalogenase-homologous genes in deep subseafloor sedimentary metagenomes.</title>
        <authorList>
            <person name="Kawai M."/>
            <person name="Futagami T."/>
            <person name="Toyoda A."/>
            <person name="Takaki Y."/>
            <person name="Nishi S."/>
            <person name="Hori S."/>
            <person name="Arai W."/>
            <person name="Tsubouchi T."/>
            <person name="Morono Y."/>
            <person name="Uchiyama I."/>
            <person name="Ito T."/>
            <person name="Fujiyama A."/>
            <person name="Inagaki F."/>
            <person name="Takami H."/>
        </authorList>
    </citation>
    <scope>NUCLEOTIDE SEQUENCE</scope>
    <source>
        <strain evidence="2">Expedition CK06-06</strain>
    </source>
</reference>
<evidence type="ECO:0000313" key="2">
    <source>
        <dbReference type="EMBL" id="GAG58263.1"/>
    </source>
</evidence>
<accession>X0ZD45</accession>
<evidence type="ECO:0000259" key="1">
    <source>
        <dbReference type="Pfam" id="PF19328"/>
    </source>
</evidence>
<dbReference type="InterPro" id="IPR045760">
    <property type="entry name" value="DAP_DH_C"/>
</dbReference>
<sequence length="94" mass="10138">AKINNVTVLGTGINPGFVLDTLILTLTGVCLEVNEIKASRINDLSPYGPTVMKTQGVGITVGEFEKGITDGTILDQTQRFGICKHNCKIFRVET</sequence>
<name>X0ZD45_9ZZZZ</name>
<feature type="domain" description="2,4-diaminopentanoate dehydrogenase C-terminal" evidence="1">
    <location>
        <begin position="17"/>
        <end position="74"/>
    </location>
</feature>
<protein>
    <recommendedName>
        <fullName evidence="1">2,4-diaminopentanoate dehydrogenase C-terminal domain-containing protein</fullName>
    </recommendedName>
</protein>
<gene>
    <name evidence="2" type="ORF">S01H4_11844</name>
</gene>
<organism evidence="2">
    <name type="scientific">marine sediment metagenome</name>
    <dbReference type="NCBI Taxonomy" id="412755"/>
    <lineage>
        <taxon>unclassified sequences</taxon>
        <taxon>metagenomes</taxon>
        <taxon>ecological metagenomes</taxon>
    </lineage>
</organism>
<comment type="caution">
    <text evidence="2">The sequence shown here is derived from an EMBL/GenBank/DDBJ whole genome shotgun (WGS) entry which is preliminary data.</text>
</comment>
<dbReference type="Pfam" id="PF19328">
    <property type="entry name" value="DAP_DH_C"/>
    <property type="match status" value="1"/>
</dbReference>
<feature type="non-terminal residue" evidence="2">
    <location>
        <position position="1"/>
    </location>
</feature>
<proteinExistence type="predicted"/>
<dbReference type="AlphaFoldDB" id="X0ZD45"/>